<gene>
    <name evidence="9" type="ORF">CYNAS_LOCUS21301</name>
</gene>
<evidence type="ECO:0000256" key="7">
    <source>
        <dbReference type="RuleBase" id="RU000682"/>
    </source>
</evidence>
<accession>A0AA36MH06</accession>
<comment type="subcellular location">
    <subcellularLocation>
        <location evidence="1 6 7">Nucleus</location>
    </subcellularLocation>
</comment>
<keyword evidence="4 6" id="KW-0371">Homeobox</keyword>
<comment type="caution">
    <text evidence="9">The sequence shown here is derived from an EMBL/GenBank/DDBJ whole genome shotgun (WGS) entry which is preliminary data.</text>
</comment>
<organism evidence="9 10">
    <name type="scientific">Cylicocyclus nassatus</name>
    <name type="common">Nematode worm</name>
    <dbReference type="NCBI Taxonomy" id="53992"/>
    <lineage>
        <taxon>Eukaryota</taxon>
        <taxon>Metazoa</taxon>
        <taxon>Ecdysozoa</taxon>
        <taxon>Nematoda</taxon>
        <taxon>Chromadorea</taxon>
        <taxon>Rhabditida</taxon>
        <taxon>Rhabditina</taxon>
        <taxon>Rhabditomorpha</taxon>
        <taxon>Strongyloidea</taxon>
        <taxon>Strongylidae</taxon>
        <taxon>Cylicocyclus</taxon>
    </lineage>
</organism>
<evidence type="ECO:0000256" key="4">
    <source>
        <dbReference type="ARBA" id="ARBA00023155"/>
    </source>
</evidence>
<dbReference type="GO" id="GO:0005634">
    <property type="term" value="C:nucleus"/>
    <property type="evidence" value="ECO:0007669"/>
    <property type="project" value="UniProtKB-SubCell"/>
</dbReference>
<evidence type="ECO:0000256" key="3">
    <source>
        <dbReference type="ARBA" id="ARBA00023125"/>
    </source>
</evidence>
<dbReference type="AlphaFoldDB" id="A0AA36MH06"/>
<protein>
    <recommendedName>
        <fullName evidence="8">Homeobox domain-containing protein</fullName>
    </recommendedName>
</protein>
<sequence length="123" mass="14464">MENTLFSINHLLYGCVEEAKDFQKEGGSSGGKSKDKKMRTSFSKDQIATLEERFCLQKYLTSSERTSLAEQLNMSDAQVKTWFQNRRTKWRRHESEMREQQRKAVARILESQLSHNQISCQQR</sequence>
<keyword evidence="10" id="KW-1185">Reference proteome</keyword>
<keyword evidence="2" id="KW-0217">Developmental protein</keyword>
<dbReference type="InterPro" id="IPR042247">
    <property type="entry name" value="TLX1/2/3"/>
</dbReference>
<dbReference type="GO" id="GO:0000978">
    <property type="term" value="F:RNA polymerase II cis-regulatory region sequence-specific DNA binding"/>
    <property type="evidence" value="ECO:0007669"/>
    <property type="project" value="TreeGrafter"/>
</dbReference>
<dbReference type="PANTHER" id="PTHR45921:SF6">
    <property type="entry name" value="C15"/>
    <property type="match status" value="1"/>
</dbReference>
<dbReference type="CDD" id="cd00086">
    <property type="entry name" value="homeodomain"/>
    <property type="match status" value="1"/>
</dbReference>
<dbReference type="InterPro" id="IPR017970">
    <property type="entry name" value="Homeobox_CS"/>
</dbReference>
<evidence type="ECO:0000256" key="5">
    <source>
        <dbReference type="ARBA" id="ARBA00023242"/>
    </source>
</evidence>
<evidence type="ECO:0000256" key="6">
    <source>
        <dbReference type="PROSITE-ProRule" id="PRU00108"/>
    </source>
</evidence>
<reference evidence="9" key="1">
    <citation type="submission" date="2023-07" db="EMBL/GenBank/DDBJ databases">
        <authorList>
            <consortium name="CYATHOMIX"/>
        </authorList>
    </citation>
    <scope>NUCLEOTIDE SEQUENCE</scope>
    <source>
        <strain evidence="9">N/A</strain>
    </source>
</reference>
<dbReference type="PANTHER" id="PTHR45921">
    <property type="entry name" value="IP01054P"/>
    <property type="match status" value="1"/>
</dbReference>
<dbReference type="GO" id="GO:0048513">
    <property type="term" value="P:animal organ development"/>
    <property type="evidence" value="ECO:0007669"/>
    <property type="project" value="TreeGrafter"/>
</dbReference>
<dbReference type="GO" id="GO:0000981">
    <property type="term" value="F:DNA-binding transcription factor activity, RNA polymerase II-specific"/>
    <property type="evidence" value="ECO:0007669"/>
    <property type="project" value="InterPro"/>
</dbReference>
<feature type="domain" description="Homeobox" evidence="8">
    <location>
        <begin position="33"/>
        <end position="93"/>
    </location>
</feature>
<dbReference type="InterPro" id="IPR001356">
    <property type="entry name" value="HD"/>
</dbReference>
<dbReference type="FunFam" id="1.10.10.60:FF:000040">
    <property type="entry name" value="T-cell leukemia homeobox protein 3"/>
    <property type="match status" value="1"/>
</dbReference>
<feature type="DNA-binding region" description="Homeobox" evidence="6">
    <location>
        <begin position="35"/>
        <end position="94"/>
    </location>
</feature>
<evidence type="ECO:0000259" key="8">
    <source>
        <dbReference type="PROSITE" id="PS50071"/>
    </source>
</evidence>
<dbReference type="Pfam" id="PF00046">
    <property type="entry name" value="Homeodomain"/>
    <property type="match status" value="1"/>
</dbReference>
<dbReference type="PROSITE" id="PS50071">
    <property type="entry name" value="HOMEOBOX_2"/>
    <property type="match status" value="1"/>
</dbReference>
<evidence type="ECO:0000313" key="9">
    <source>
        <dbReference type="EMBL" id="CAJ0609318.1"/>
    </source>
</evidence>
<dbReference type="PROSITE" id="PS00027">
    <property type="entry name" value="HOMEOBOX_1"/>
    <property type="match status" value="1"/>
</dbReference>
<dbReference type="Gene3D" id="1.10.10.60">
    <property type="entry name" value="Homeodomain-like"/>
    <property type="match status" value="1"/>
</dbReference>
<dbReference type="EMBL" id="CATQJL010000326">
    <property type="protein sequence ID" value="CAJ0609318.1"/>
    <property type="molecule type" value="Genomic_DNA"/>
</dbReference>
<dbReference type="InterPro" id="IPR009057">
    <property type="entry name" value="Homeodomain-like_sf"/>
</dbReference>
<dbReference type="PRINTS" id="PR00024">
    <property type="entry name" value="HOMEOBOX"/>
</dbReference>
<evidence type="ECO:0000256" key="1">
    <source>
        <dbReference type="ARBA" id="ARBA00004123"/>
    </source>
</evidence>
<keyword evidence="3 6" id="KW-0238">DNA-binding</keyword>
<evidence type="ECO:0000313" key="10">
    <source>
        <dbReference type="Proteomes" id="UP001176961"/>
    </source>
</evidence>
<dbReference type="SUPFAM" id="SSF46689">
    <property type="entry name" value="Homeodomain-like"/>
    <property type="match status" value="1"/>
</dbReference>
<proteinExistence type="predicted"/>
<dbReference type="InterPro" id="IPR020479">
    <property type="entry name" value="HD_metazoa"/>
</dbReference>
<name>A0AA36MH06_CYLNA</name>
<keyword evidence="5 6" id="KW-0539">Nucleus</keyword>
<dbReference type="Proteomes" id="UP001176961">
    <property type="component" value="Unassembled WGS sequence"/>
</dbReference>
<dbReference type="SMART" id="SM00389">
    <property type="entry name" value="HOX"/>
    <property type="match status" value="1"/>
</dbReference>
<evidence type="ECO:0000256" key="2">
    <source>
        <dbReference type="ARBA" id="ARBA00022473"/>
    </source>
</evidence>